<reference evidence="2" key="1">
    <citation type="submission" date="2024-07" db="EMBL/GenBank/DDBJ databases">
        <title>Two chromosome-level genome assemblies of Korean endemic species Abeliophyllum distichum and Forsythia ovata (Oleaceae).</title>
        <authorList>
            <person name="Jang H."/>
        </authorList>
    </citation>
    <scope>NUCLEOTIDE SEQUENCE [LARGE SCALE GENOMIC DNA]</scope>
</reference>
<name>A0ABD1U3P9_9LAMI</name>
<evidence type="ECO:0000313" key="2">
    <source>
        <dbReference type="Proteomes" id="UP001604336"/>
    </source>
</evidence>
<dbReference type="AlphaFoldDB" id="A0ABD1U3P9"/>
<protein>
    <submittedName>
        <fullName evidence="1">Uncharacterized protein</fullName>
    </submittedName>
</protein>
<keyword evidence="2" id="KW-1185">Reference proteome</keyword>
<accession>A0ABD1U3P9</accession>
<dbReference type="Proteomes" id="UP001604336">
    <property type="component" value="Unassembled WGS sequence"/>
</dbReference>
<comment type="caution">
    <text evidence="1">The sequence shown here is derived from an EMBL/GenBank/DDBJ whole genome shotgun (WGS) entry which is preliminary data.</text>
</comment>
<dbReference type="EMBL" id="JBFOLK010000004">
    <property type="protein sequence ID" value="KAL2519303.1"/>
    <property type="molecule type" value="Genomic_DNA"/>
</dbReference>
<evidence type="ECO:0000313" key="1">
    <source>
        <dbReference type="EMBL" id="KAL2519303.1"/>
    </source>
</evidence>
<organism evidence="1 2">
    <name type="scientific">Abeliophyllum distichum</name>
    <dbReference type="NCBI Taxonomy" id="126358"/>
    <lineage>
        <taxon>Eukaryota</taxon>
        <taxon>Viridiplantae</taxon>
        <taxon>Streptophyta</taxon>
        <taxon>Embryophyta</taxon>
        <taxon>Tracheophyta</taxon>
        <taxon>Spermatophyta</taxon>
        <taxon>Magnoliopsida</taxon>
        <taxon>eudicotyledons</taxon>
        <taxon>Gunneridae</taxon>
        <taxon>Pentapetalae</taxon>
        <taxon>asterids</taxon>
        <taxon>lamiids</taxon>
        <taxon>Lamiales</taxon>
        <taxon>Oleaceae</taxon>
        <taxon>Forsythieae</taxon>
        <taxon>Abeliophyllum</taxon>
    </lineage>
</organism>
<sequence length="123" mass="13531">MTVVEFSCEGDWGQKGLIFSQHHILDQFRYHLVMEVVAGMVGSGGFFGDENECVAGFVRRLGGRNGGAPPAAGYGGSRASEKEIRVLEVIRKRRNGIDTRIMSPYAVVDLDLGVDERELFIVL</sequence>
<gene>
    <name evidence="1" type="ORF">Adt_15550</name>
</gene>
<proteinExistence type="predicted"/>